<evidence type="ECO:0000256" key="1">
    <source>
        <dbReference type="SAM" id="Coils"/>
    </source>
</evidence>
<organism evidence="3">
    <name type="scientific">Fructobacillus tropaeoli</name>
    <dbReference type="NCBI Taxonomy" id="709323"/>
    <lineage>
        <taxon>Bacteria</taxon>
        <taxon>Bacillati</taxon>
        <taxon>Bacillota</taxon>
        <taxon>Bacilli</taxon>
        <taxon>Lactobacillales</taxon>
        <taxon>Lactobacillaceae</taxon>
        <taxon>Fructobacillus</taxon>
    </lineage>
</organism>
<evidence type="ECO:0000313" key="2">
    <source>
        <dbReference type="EMBL" id="CAK1236009.1"/>
    </source>
</evidence>
<protein>
    <submittedName>
        <fullName evidence="3">Uncharacterized protein</fullName>
    </submittedName>
</protein>
<dbReference type="STRING" id="709323.GCA_001047135_00511"/>
<dbReference type="EMBL" id="CAUZLT010000002">
    <property type="protein sequence ID" value="CAK1236009.1"/>
    <property type="molecule type" value="Genomic_DNA"/>
</dbReference>
<dbReference type="Proteomes" id="UP001314262">
    <property type="component" value="Unassembled WGS sequence"/>
</dbReference>
<accession>A0A3F3GZV6</accession>
<feature type="coiled-coil region" evidence="1">
    <location>
        <begin position="27"/>
        <end position="75"/>
    </location>
</feature>
<keyword evidence="4" id="KW-1185">Reference proteome</keyword>
<dbReference type="AlphaFoldDB" id="A0A3F3GZV6"/>
<evidence type="ECO:0000313" key="3">
    <source>
        <dbReference type="EMBL" id="GAP03966.1"/>
    </source>
</evidence>
<gene>
    <name evidence="3" type="ORF">FTRO_0021350</name>
    <name evidence="2" type="ORF">R53137_KAKDMLNK_00580</name>
</gene>
<keyword evidence="1" id="KW-0175">Coiled coil</keyword>
<reference evidence="3" key="1">
    <citation type="journal article" date="2015" name="BMC Genomics">
        <title>Comparative genomics of Fructobacillus spp. and Leuconostoc spp. reveals niche-specific evolution of Fructobacillus spp.</title>
        <authorList>
            <person name="Endo A."/>
            <person name="Tanizawa Y."/>
            <person name="Tanaka N."/>
            <person name="Maeno S."/>
            <person name="Kumar H."/>
            <person name="Shiwa Y."/>
            <person name="Okada S."/>
            <person name="Yoshikawa H."/>
            <person name="Dicks L."/>
            <person name="Nakagawa J."/>
            <person name="Arita M."/>
        </authorList>
    </citation>
    <scope>NUCLEOTIDE SEQUENCE [LARGE SCALE GENOMIC DNA]</scope>
    <source>
        <strain evidence="3">F214-1</strain>
    </source>
</reference>
<dbReference type="Proteomes" id="UP000064514">
    <property type="component" value="Unassembled WGS sequence"/>
</dbReference>
<proteinExistence type="predicted"/>
<dbReference type="RefSeq" id="WP_059393441.1">
    <property type="nucleotide sequence ID" value="NZ_BOJU01000001.1"/>
</dbReference>
<evidence type="ECO:0000313" key="4">
    <source>
        <dbReference type="Proteomes" id="UP001314262"/>
    </source>
</evidence>
<sequence>MAFARVKATITEFKTILRLSQRAKKQVTVLTQALEANQADLAELQRAAKRTQYENQVHLDRIKEVQEKMKATQSNDSKL</sequence>
<dbReference type="EMBL" id="DF968079">
    <property type="protein sequence ID" value="GAP03966.1"/>
    <property type="molecule type" value="Genomic_DNA"/>
</dbReference>
<reference evidence="2 4" key="2">
    <citation type="submission" date="2023-10" db="EMBL/GenBank/DDBJ databases">
        <authorList>
            <person name="Botero Cardona J."/>
        </authorList>
    </citation>
    <scope>NUCLEOTIDE SEQUENCE [LARGE SCALE GENOMIC DNA]</scope>
    <source>
        <strain evidence="2 4">R-53137</strain>
    </source>
</reference>
<name>A0A3F3GZV6_9LACO</name>